<organism evidence="4 5">
    <name type="scientific">Castanea mollissima</name>
    <name type="common">Chinese chestnut</name>
    <dbReference type="NCBI Taxonomy" id="60419"/>
    <lineage>
        <taxon>Eukaryota</taxon>
        <taxon>Viridiplantae</taxon>
        <taxon>Streptophyta</taxon>
        <taxon>Embryophyta</taxon>
        <taxon>Tracheophyta</taxon>
        <taxon>Spermatophyta</taxon>
        <taxon>Magnoliopsida</taxon>
        <taxon>eudicotyledons</taxon>
        <taxon>Gunneridae</taxon>
        <taxon>Pentapetalae</taxon>
        <taxon>rosids</taxon>
        <taxon>fabids</taxon>
        <taxon>Fagales</taxon>
        <taxon>Fagaceae</taxon>
        <taxon>Castanea</taxon>
    </lineage>
</organism>
<proteinExistence type="predicted"/>
<dbReference type="AlphaFoldDB" id="A0A8J4R7G5"/>
<feature type="signal peptide" evidence="2">
    <location>
        <begin position="1"/>
        <end position="28"/>
    </location>
</feature>
<sequence>MRNIKTFNMFFSLVFLVFIVLPNPSMMAQEPKFPDSIFLLAGQSNMAGRGVIMPGQATPSSPNILQLGLNHTWFEAHEPLHKEVDEGKRCGIGPGMSFAKTVLAMEPNMGVIGLVPCARGGTGLKQWARGSKLYDNLLQRAHASTKSGGKIKGLLWFQGETDTNSTEDALLYETRLPKFFNDLRDDLHLPDLPIVQVALASGYHSDLITTVRQAQLFLCLKNVRTVDAWGLPLGLDGLHLNTEGAVRLGQMLAHTFLSFRPKHKWVGSRKFGYRIFYSTTMYFINKNS</sequence>
<accession>A0A8J4R7G5</accession>
<dbReference type="GO" id="GO:0016787">
    <property type="term" value="F:hydrolase activity"/>
    <property type="evidence" value="ECO:0007669"/>
    <property type="project" value="UniProtKB-KW"/>
</dbReference>
<comment type="caution">
    <text evidence="4">The sequence shown here is derived from an EMBL/GenBank/DDBJ whole genome shotgun (WGS) entry which is preliminary data.</text>
</comment>
<evidence type="ECO:0000313" key="4">
    <source>
        <dbReference type="EMBL" id="KAF3958868.1"/>
    </source>
</evidence>
<feature type="domain" description="Sialate O-acetylesterase" evidence="3">
    <location>
        <begin position="36"/>
        <end position="257"/>
    </location>
</feature>
<name>A0A8J4R7G5_9ROSI</name>
<keyword evidence="2" id="KW-0732">Signal</keyword>
<dbReference type="PANTHER" id="PTHR31988:SF15">
    <property type="entry name" value="ESTERASE, PUTATIVE (DUF303)-RELATED"/>
    <property type="match status" value="1"/>
</dbReference>
<evidence type="ECO:0000259" key="3">
    <source>
        <dbReference type="Pfam" id="PF03629"/>
    </source>
</evidence>
<dbReference type="Proteomes" id="UP000737018">
    <property type="component" value="Unassembled WGS sequence"/>
</dbReference>
<evidence type="ECO:0000256" key="1">
    <source>
        <dbReference type="ARBA" id="ARBA00022801"/>
    </source>
</evidence>
<dbReference type="EMBL" id="JRKL02002460">
    <property type="protein sequence ID" value="KAF3958868.1"/>
    <property type="molecule type" value="Genomic_DNA"/>
</dbReference>
<dbReference type="OrthoDB" id="42638at2759"/>
<dbReference type="InterPro" id="IPR005181">
    <property type="entry name" value="SASA"/>
</dbReference>
<dbReference type="InterPro" id="IPR052940">
    <property type="entry name" value="Carb_Esterase_6"/>
</dbReference>
<dbReference type="Gene3D" id="3.40.50.1110">
    <property type="entry name" value="SGNH hydrolase"/>
    <property type="match status" value="1"/>
</dbReference>
<dbReference type="SUPFAM" id="SSF52266">
    <property type="entry name" value="SGNH hydrolase"/>
    <property type="match status" value="1"/>
</dbReference>
<dbReference type="PANTHER" id="PTHR31988">
    <property type="entry name" value="ESTERASE, PUTATIVE (DUF303)-RELATED"/>
    <property type="match status" value="1"/>
</dbReference>
<keyword evidence="1" id="KW-0378">Hydrolase</keyword>
<reference evidence="4" key="1">
    <citation type="submission" date="2020-03" db="EMBL/GenBank/DDBJ databases">
        <title>Castanea mollissima Vanexum genome sequencing.</title>
        <authorList>
            <person name="Staton M."/>
        </authorList>
    </citation>
    <scope>NUCLEOTIDE SEQUENCE</scope>
    <source>
        <tissue evidence="4">Leaf</tissue>
    </source>
</reference>
<evidence type="ECO:0000256" key="2">
    <source>
        <dbReference type="SAM" id="SignalP"/>
    </source>
</evidence>
<dbReference type="InterPro" id="IPR036514">
    <property type="entry name" value="SGNH_hydro_sf"/>
</dbReference>
<keyword evidence="5" id="KW-1185">Reference proteome</keyword>
<feature type="chain" id="PRO_5035159590" description="Sialate O-acetylesterase domain-containing protein" evidence="2">
    <location>
        <begin position="29"/>
        <end position="288"/>
    </location>
</feature>
<gene>
    <name evidence="4" type="ORF">CMV_016262</name>
</gene>
<evidence type="ECO:0000313" key="5">
    <source>
        <dbReference type="Proteomes" id="UP000737018"/>
    </source>
</evidence>
<protein>
    <recommendedName>
        <fullName evidence="3">Sialate O-acetylesterase domain-containing protein</fullName>
    </recommendedName>
</protein>
<dbReference type="Pfam" id="PF03629">
    <property type="entry name" value="SASA"/>
    <property type="match status" value="1"/>
</dbReference>